<evidence type="ECO:0000256" key="3">
    <source>
        <dbReference type="ARBA" id="ARBA00022722"/>
    </source>
</evidence>
<evidence type="ECO:0000313" key="9">
    <source>
        <dbReference type="Proteomes" id="UP000325315"/>
    </source>
</evidence>
<dbReference type="Pfam" id="PF17917">
    <property type="entry name" value="RT_RNaseH"/>
    <property type="match status" value="1"/>
</dbReference>
<evidence type="ECO:0000313" key="8">
    <source>
        <dbReference type="EMBL" id="KAA3465952.1"/>
    </source>
</evidence>
<evidence type="ECO:0000259" key="7">
    <source>
        <dbReference type="Pfam" id="PF17917"/>
    </source>
</evidence>
<dbReference type="Gene3D" id="3.30.70.270">
    <property type="match status" value="1"/>
</dbReference>
<protein>
    <submittedName>
        <fullName evidence="8">Integrase</fullName>
    </submittedName>
</protein>
<dbReference type="InterPro" id="IPR043502">
    <property type="entry name" value="DNA/RNA_pol_sf"/>
</dbReference>
<evidence type="ECO:0000256" key="1">
    <source>
        <dbReference type="ARBA" id="ARBA00022679"/>
    </source>
</evidence>
<evidence type="ECO:0000256" key="4">
    <source>
        <dbReference type="ARBA" id="ARBA00022759"/>
    </source>
</evidence>
<proteinExistence type="predicted"/>
<accession>A0A5B6V9T5</accession>
<keyword evidence="9" id="KW-1185">Reference proteome</keyword>
<keyword evidence="5" id="KW-0378">Hydrolase</keyword>
<reference evidence="9" key="1">
    <citation type="journal article" date="2019" name="Plant Biotechnol. J.">
        <title>Genome sequencing of the Australian wild diploid species Gossypium australe highlights disease resistance and delayed gland morphogenesis.</title>
        <authorList>
            <person name="Cai Y."/>
            <person name="Cai X."/>
            <person name="Wang Q."/>
            <person name="Wang P."/>
            <person name="Zhang Y."/>
            <person name="Cai C."/>
            <person name="Xu Y."/>
            <person name="Wang K."/>
            <person name="Zhou Z."/>
            <person name="Wang C."/>
            <person name="Geng S."/>
            <person name="Li B."/>
            <person name="Dong Q."/>
            <person name="Hou Y."/>
            <person name="Wang H."/>
            <person name="Ai P."/>
            <person name="Liu Z."/>
            <person name="Yi F."/>
            <person name="Sun M."/>
            <person name="An G."/>
            <person name="Cheng J."/>
            <person name="Zhang Y."/>
            <person name="Shi Q."/>
            <person name="Xie Y."/>
            <person name="Shi X."/>
            <person name="Chang Y."/>
            <person name="Huang F."/>
            <person name="Chen Y."/>
            <person name="Hong S."/>
            <person name="Mi L."/>
            <person name="Sun Q."/>
            <person name="Zhang L."/>
            <person name="Zhou B."/>
            <person name="Peng R."/>
            <person name="Zhang X."/>
            <person name="Liu F."/>
        </authorList>
    </citation>
    <scope>NUCLEOTIDE SEQUENCE [LARGE SCALE GENOMIC DNA]</scope>
    <source>
        <strain evidence="9">cv. PA1801</strain>
    </source>
</reference>
<name>A0A5B6V9T5_9ROSI</name>
<comment type="caution">
    <text evidence="8">The sequence shown here is derived from an EMBL/GenBank/DDBJ whole genome shotgun (WGS) entry which is preliminary data.</text>
</comment>
<keyword evidence="4" id="KW-0255">Endonuclease</keyword>
<dbReference type="GO" id="GO:0003964">
    <property type="term" value="F:RNA-directed DNA polymerase activity"/>
    <property type="evidence" value="ECO:0007669"/>
    <property type="project" value="UniProtKB-KW"/>
</dbReference>
<dbReference type="PANTHER" id="PTHR34072">
    <property type="entry name" value="ENZYMATIC POLYPROTEIN-RELATED"/>
    <property type="match status" value="1"/>
</dbReference>
<dbReference type="GO" id="GO:0004519">
    <property type="term" value="F:endonuclease activity"/>
    <property type="evidence" value="ECO:0007669"/>
    <property type="project" value="UniProtKB-KW"/>
</dbReference>
<dbReference type="AlphaFoldDB" id="A0A5B6V9T5"/>
<organism evidence="8 9">
    <name type="scientific">Gossypium australe</name>
    <dbReference type="NCBI Taxonomy" id="47621"/>
    <lineage>
        <taxon>Eukaryota</taxon>
        <taxon>Viridiplantae</taxon>
        <taxon>Streptophyta</taxon>
        <taxon>Embryophyta</taxon>
        <taxon>Tracheophyta</taxon>
        <taxon>Spermatophyta</taxon>
        <taxon>Magnoliopsida</taxon>
        <taxon>eudicotyledons</taxon>
        <taxon>Gunneridae</taxon>
        <taxon>Pentapetalae</taxon>
        <taxon>rosids</taxon>
        <taxon>malvids</taxon>
        <taxon>Malvales</taxon>
        <taxon>Malvaceae</taxon>
        <taxon>Malvoideae</taxon>
        <taxon>Gossypium</taxon>
    </lineage>
</organism>
<dbReference type="InterPro" id="IPR043128">
    <property type="entry name" value="Rev_trsase/Diguanyl_cyclase"/>
</dbReference>
<keyword evidence="6" id="KW-0695">RNA-directed DNA polymerase</keyword>
<dbReference type="GO" id="GO:0016787">
    <property type="term" value="F:hydrolase activity"/>
    <property type="evidence" value="ECO:0007669"/>
    <property type="project" value="UniProtKB-KW"/>
</dbReference>
<dbReference type="Proteomes" id="UP000325315">
    <property type="component" value="Unassembled WGS sequence"/>
</dbReference>
<keyword evidence="3" id="KW-0540">Nuclease</keyword>
<sequence length="180" mass="21199">MFLGHVVYIEEFDFLGLVEYYCKFIEGFTLIAVPLTKFLRKDVPFKWTDEQQSSFEKLKALAAIVSTLKIWMHYFYPEKCYIYTDQKSLKYLLTQKELKLRQWRSLELLKYYDCVTEYHPGKENVVAGALNRKQVIKLIAMFARLSLVDDGGLLAELWKMEKLTIMGSMTTVEDIVYQTT</sequence>
<evidence type="ECO:0000256" key="5">
    <source>
        <dbReference type="ARBA" id="ARBA00022801"/>
    </source>
</evidence>
<dbReference type="InterPro" id="IPR041373">
    <property type="entry name" value="RT_RNaseH"/>
</dbReference>
<evidence type="ECO:0000256" key="2">
    <source>
        <dbReference type="ARBA" id="ARBA00022695"/>
    </source>
</evidence>
<evidence type="ECO:0000256" key="6">
    <source>
        <dbReference type="ARBA" id="ARBA00022918"/>
    </source>
</evidence>
<keyword evidence="1" id="KW-0808">Transferase</keyword>
<keyword evidence="2" id="KW-0548">Nucleotidyltransferase</keyword>
<dbReference type="EMBL" id="SMMG02000007">
    <property type="protein sequence ID" value="KAA3465952.1"/>
    <property type="molecule type" value="Genomic_DNA"/>
</dbReference>
<dbReference type="OrthoDB" id="1738613at2759"/>
<dbReference type="PANTHER" id="PTHR34072:SF59">
    <property type="entry name" value="CCHC-TYPE INTEGRASE"/>
    <property type="match status" value="1"/>
</dbReference>
<feature type="domain" description="Reverse transcriptase RNase H-like" evidence="7">
    <location>
        <begin position="59"/>
        <end position="112"/>
    </location>
</feature>
<dbReference type="SUPFAM" id="SSF56672">
    <property type="entry name" value="DNA/RNA polymerases"/>
    <property type="match status" value="1"/>
</dbReference>
<gene>
    <name evidence="8" type="ORF">EPI10_001083</name>
</gene>